<proteinExistence type="predicted"/>
<accession>A0A553SNE5</accession>
<protein>
    <submittedName>
        <fullName evidence="2">Uncharacterized protein</fullName>
    </submittedName>
</protein>
<dbReference type="Proteomes" id="UP000319837">
    <property type="component" value="Unassembled WGS sequence"/>
</dbReference>
<evidence type="ECO:0000256" key="1">
    <source>
        <dbReference type="SAM" id="MobiDB-lite"/>
    </source>
</evidence>
<evidence type="ECO:0000313" key="2">
    <source>
        <dbReference type="EMBL" id="TRZ38519.1"/>
    </source>
</evidence>
<dbReference type="AlphaFoldDB" id="A0A553SNE5"/>
<evidence type="ECO:0000313" key="3">
    <source>
        <dbReference type="Proteomes" id="UP000319837"/>
    </source>
</evidence>
<feature type="compositionally biased region" description="Acidic residues" evidence="1">
    <location>
        <begin position="66"/>
        <end position="75"/>
    </location>
</feature>
<gene>
    <name evidence="2" type="ORF">CEQ21_24345</name>
</gene>
<dbReference type="EMBL" id="RIBP01000004">
    <property type="protein sequence ID" value="TRZ38519.1"/>
    <property type="molecule type" value="Genomic_DNA"/>
</dbReference>
<name>A0A553SNE5_NIACI</name>
<feature type="compositionally biased region" description="Acidic residues" evidence="1">
    <location>
        <begin position="44"/>
        <end position="58"/>
    </location>
</feature>
<comment type="caution">
    <text evidence="2">The sequence shown here is derived from an EMBL/GenBank/DDBJ whole genome shotgun (WGS) entry which is preliminary data.</text>
</comment>
<sequence>MHNMFVTAVRLKFMDINAVPEAFRPDVKKELGIEDPIVEQPVETVEEIPAEQPVDDAPIETTPTEETAEQPTETE</sequence>
<feature type="region of interest" description="Disordered" evidence="1">
    <location>
        <begin position="41"/>
        <end position="75"/>
    </location>
</feature>
<organism evidence="2 3">
    <name type="scientific">Niallia circulans</name>
    <name type="common">Bacillus circulans</name>
    <dbReference type="NCBI Taxonomy" id="1397"/>
    <lineage>
        <taxon>Bacteria</taxon>
        <taxon>Bacillati</taxon>
        <taxon>Bacillota</taxon>
        <taxon>Bacilli</taxon>
        <taxon>Bacillales</taxon>
        <taxon>Bacillaceae</taxon>
        <taxon>Niallia</taxon>
    </lineage>
</organism>
<dbReference type="RefSeq" id="WP_185766771.1">
    <property type="nucleotide sequence ID" value="NZ_RIBP01000004.1"/>
</dbReference>
<reference evidence="3" key="1">
    <citation type="submission" date="2018-10" db="EMBL/GenBank/DDBJ databases">
        <title>FDA dAtabase for Regulatory Grade micrObial Sequences (FDA-ARGOS): Supporting development and validation of Infectious Disease Dx tests.</title>
        <authorList>
            <person name="Minogue T."/>
            <person name="Wolcott M."/>
            <person name="Wasieloski L."/>
            <person name="Aguilar W."/>
            <person name="Moore D."/>
            <person name="Tallon L."/>
            <person name="Sadzewicz L."/>
            <person name="Sengamalay N."/>
            <person name="Ott S."/>
            <person name="Godinez A."/>
            <person name="Nagaraj S."/>
            <person name="Vavikolanu K."/>
            <person name="Vyas G."/>
            <person name="Nadendla S."/>
            <person name="George J."/>
            <person name="Sichtig H."/>
        </authorList>
    </citation>
    <scope>NUCLEOTIDE SEQUENCE [LARGE SCALE GENOMIC DNA]</scope>
    <source>
        <strain evidence="3">FDAARGOS_343</strain>
    </source>
</reference>